<organism evidence="2 3">
    <name type="scientific">Prochlorococcus marinus str. MIT 9302</name>
    <dbReference type="NCBI Taxonomy" id="74545"/>
    <lineage>
        <taxon>Bacteria</taxon>
        <taxon>Bacillati</taxon>
        <taxon>Cyanobacteriota</taxon>
        <taxon>Cyanophyceae</taxon>
        <taxon>Synechococcales</taxon>
        <taxon>Prochlorococcaceae</taxon>
        <taxon>Prochlorococcus</taxon>
    </lineage>
</organism>
<comment type="caution">
    <text evidence="2">The sequence shown here is derived from an EMBL/GenBank/DDBJ whole genome shotgun (WGS) entry which is preliminary data.</text>
</comment>
<dbReference type="STRING" id="74545.EU96_1310"/>
<keyword evidence="1" id="KW-0732">Signal</keyword>
<accession>A0A0A2A9W9</accession>
<reference evidence="3" key="1">
    <citation type="journal article" date="2014" name="Sci. Data">
        <title>Genomes of diverse isolates of the marine cyanobacterium Prochlorococcus.</title>
        <authorList>
            <person name="Biller S."/>
            <person name="Berube P."/>
            <person name="Thompson J."/>
            <person name="Kelly L."/>
            <person name="Roggensack S."/>
            <person name="Awad L."/>
            <person name="Roache-Johnson K."/>
            <person name="Ding H."/>
            <person name="Giovannoni S.J."/>
            <person name="Moore L.R."/>
            <person name="Chisholm S.W."/>
        </authorList>
    </citation>
    <scope>NUCLEOTIDE SEQUENCE [LARGE SCALE GENOMIC DNA]</scope>
    <source>
        <strain evidence="3">MIT 9302</strain>
    </source>
</reference>
<evidence type="ECO:0000313" key="3">
    <source>
        <dbReference type="Proteomes" id="UP000030445"/>
    </source>
</evidence>
<feature type="signal peptide" evidence="1">
    <location>
        <begin position="1"/>
        <end position="21"/>
    </location>
</feature>
<dbReference type="PANTHER" id="PTHR47200">
    <property type="entry name" value="THYLAKOID LUMENAL 15 KDA PROTEIN 1, CHLOROPLASTIC"/>
    <property type="match status" value="1"/>
</dbReference>
<dbReference type="Pfam" id="PF00805">
    <property type="entry name" value="Pentapeptide"/>
    <property type="match status" value="2"/>
</dbReference>
<gene>
    <name evidence="2" type="ORF">EU96_1310</name>
</gene>
<dbReference type="OrthoDB" id="483710at2"/>
<evidence type="ECO:0000256" key="1">
    <source>
        <dbReference type="SAM" id="SignalP"/>
    </source>
</evidence>
<dbReference type="EMBL" id="JNAM01000010">
    <property type="protein sequence ID" value="KGF97596.1"/>
    <property type="molecule type" value="Genomic_DNA"/>
</dbReference>
<dbReference type="eggNOG" id="COG1357">
    <property type="taxonomic scope" value="Bacteria"/>
</dbReference>
<dbReference type="AlphaFoldDB" id="A0A0A2A9W9"/>
<proteinExistence type="predicted"/>
<sequence>MRFLTLAFLMIVLTFPAISFAALDYGKQSLVGGDFSGSDLKGATFYLTDLQDANLSDCDLQNATLYGAKLKDTNLSNSNLREVTLDSAVLDGTDLSNTNLEDSFAYSTQFENVKIQGADFTNVFLPKDVVRRFCESASGTNPFTNRETRETLECDYI</sequence>
<dbReference type="InterPro" id="IPR001646">
    <property type="entry name" value="5peptide_repeat"/>
</dbReference>
<name>A0A0A2A9W9_PROMR</name>
<protein>
    <submittedName>
        <fullName evidence="2">Putative thylakoid membrane protein</fullName>
    </submittedName>
</protein>
<feature type="chain" id="PRO_5001985227" evidence="1">
    <location>
        <begin position="22"/>
        <end position="157"/>
    </location>
</feature>
<dbReference type="Proteomes" id="UP000030445">
    <property type="component" value="Unassembled WGS sequence"/>
</dbReference>
<dbReference type="RefSeq" id="WP_032526945.1">
    <property type="nucleotide sequence ID" value="NZ_CP138951.1"/>
</dbReference>
<dbReference type="Gene3D" id="2.160.20.80">
    <property type="entry name" value="E3 ubiquitin-protein ligase SopA"/>
    <property type="match status" value="1"/>
</dbReference>
<dbReference type="SUPFAM" id="SSF141571">
    <property type="entry name" value="Pentapeptide repeat-like"/>
    <property type="match status" value="1"/>
</dbReference>
<dbReference type="InterPro" id="IPR044213">
    <property type="entry name" value="At2g44920-like"/>
</dbReference>
<evidence type="ECO:0000313" key="2">
    <source>
        <dbReference type="EMBL" id="KGF97596.1"/>
    </source>
</evidence>
<dbReference type="PANTHER" id="PTHR47200:SF2">
    <property type="entry name" value="THYLAKOID LUMENAL 15 KDA PROTEIN 1, CHLOROPLASTIC"/>
    <property type="match status" value="1"/>
</dbReference>